<feature type="transmembrane region" description="Helical" evidence="2">
    <location>
        <begin position="30"/>
        <end position="51"/>
    </location>
</feature>
<name>A0AAD9MXM1_9ANNE</name>
<feature type="transmembrane region" description="Helical" evidence="2">
    <location>
        <begin position="7"/>
        <end position="24"/>
    </location>
</feature>
<evidence type="ECO:0000256" key="1">
    <source>
        <dbReference type="SAM" id="MobiDB-lite"/>
    </source>
</evidence>
<evidence type="ECO:0000313" key="4">
    <source>
        <dbReference type="Proteomes" id="UP001208570"/>
    </source>
</evidence>
<proteinExistence type="predicted"/>
<keyword evidence="2" id="KW-0812">Transmembrane</keyword>
<dbReference type="AlphaFoldDB" id="A0AAD9MXM1"/>
<keyword evidence="4" id="KW-1185">Reference proteome</keyword>
<accession>A0AAD9MXM1</accession>
<comment type="caution">
    <text evidence="3">The sequence shown here is derived from an EMBL/GenBank/DDBJ whole genome shotgun (WGS) entry which is preliminary data.</text>
</comment>
<organism evidence="3 4">
    <name type="scientific">Paralvinella palmiformis</name>
    <dbReference type="NCBI Taxonomy" id="53620"/>
    <lineage>
        <taxon>Eukaryota</taxon>
        <taxon>Metazoa</taxon>
        <taxon>Spiralia</taxon>
        <taxon>Lophotrochozoa</taxon>
        <taxon>Annelida</taxon>
        <taxon>Polychaeta</taxon>
        <taxon>Sedentaria</taxon>
        <taxon>Canalipalpata</taxon>
        <taxon>Terebellida</taxon>
        <taxon>Terebelliformia</taxon>
        <taxon>Alvinellidae</taxon>
        <taxon>Paralvinella</taxon>
    </lineage>
</organism>
<keyword evidence="2" id="KW-0472">Membrane</keyword>
<keyword evidence="2" id="KW-1133">Transmembrane helix</keyword>
<feature type="compositionally biased region" description="Polar residues" evidence="1">
    <location>
        <begin position="95"/>
        <end position="112"/>
    </location>
</feature>
<sequence>MILLNSTFIQSAVVLGGTFPMYYVNNALQLVIVSLNINWFTIIVGMAYRWYTVGQVEKDGRSDTELETNSEDNDIIVKQTEKPVKEYQANGARLMNNNKTSRNGTRPQTRKL</sequence>
<dbReference type="Proteomes" id="UP001208570">
    <property type="component" value="Unassembled WGS sequence"/>
</dbReference>
<protein>
    <submittedName>
        <fullName evidence="3">Uncharacterized protein</fullName>
    </submittedName>
</protein>
<reference evidence="3" key="1">
    <citation type="journal article" date="2023" name="Mol. Biol. Evol.">
        <title>Third-Generation Sequencing Reveals the Adaptive Role of the Epigenome in Three Deep-Sea Polychaetes.</title>
        <authorList>
            <person name="Perez M."/>
            <person name="Aroh O."/>
            <person name="Sun Y."/>
            <person name="Lan Y."/>
            <person name="Juniper S.K."/>
            <person name="Young C.R."/>
            <person name="Angers B."/>
            <person name="Qian P.Y."/>
        </authorList>
    </citation>
    <scope>NUCLEOTIDE SEQUENCE</scope>
    <source>
        <strain evidence="3">P08H-3</strain>
    </source>
</reference>
<feature type="region of interest" description="Disordered" evidence="1">
    <location>
        <begin position="90"/>
        <end position="112"/>
    </location>
</feature>
<evidence type="ECO:0000313" key="3">
    <source>
        <dbReference type="EMBL" id="KAK2146724.1"/>
    </source>
</evidence>
<evidence type="ECO:0000256" key="2">
    <source>
        <dbReference type="SAM" id="Phobius"/>
    </source>
</evidence>
<dbReference type="EMBL" id="JAODUP010000587">
    <property type="protein sequence ID" value="KAK2146724.1"/>
    <property type="molecule type" value="Genomic_DNA"/>
</dbReference>
<gene>
    <name evidence="3" type="ORF">LSH36_586g01016</name>
</gene>